<evidence type="ECO:0000256" key="3">
    <source>
        <dbReference type="ARBA" id="ARBA00022989"/>
    </source>
</evidence>
<accession>A0A423XIG0</accession>
<gene>
    <name evidence="9" type="ORF">VPNG_02566</name>
</gene>
<dbReference type="Proteomes" id="UP000285146">
    <property type="component" value="Unassembled WGS sequence"/>
</dbReference>
<dbReference type="InterPro" id="IPR052337">
    <property type="entry name" value="SAT4-like"/>
</dbReference>
<evidence type="ECO:0000256" key="4">
    <source>
        <dbReference type="ARBA" id="ARBA00023136"/>
    </source>
</evidence>
<name>A0A423XIG0_9PEZI</name>
<evidence type="ECO:0000256" key="5">
    <source>
        <dbReference type="ARBA" id="ARBA00038359"/>
    </source>
</evidence>
<keyword evidence="10" id="KW-1185">Reference proteome</keyword>
<evidence type="ECO:0000313" key="9">
    <source>
        <dbReference type="EMBL" id="ROW15995.1"/>
    </source>
</evidence>
<dbReference type="PANTHER" id="PTHR33048:SF47">
    <property type="entry name" value="INTEGRAL MEMBRANE PROTEIN-RELATED"/>
    <property type="match status" value="1"/>
</dbReference>
<dbReference type="GO" id="GO:0016020">
    <property type="term" value="C:membrane"/>
    <property type="evidence" value="ECO:0007669"/>
    <property type="project" value="UniProtKB-SubCell"/>
</dbReference>
<dbReference type="PANTHER" id="PTHR33048">
    <property type="entry name" value="PTH11-LIKE INTEGRAL MEMBRANE PROTEIN (AFU_ORTHOLOGUE AFUA_5G11245)"/>
    <property type="match status" value="1"/>
</dbReference>
<evidence type="ECO:0000313" key="10">
    <source>
        <dbReference type="Proteomes" id="UP000285146"/>
    </source>
</evidence>
<dbReference type="OrthoDB" id="3934549at2759"/>
<evidence type="ECO:0000256" key="6">
    <source>
        <dbReference type="SAM" id="MobiDB-lite"/>
    </source>
</evidence>
<proteinExistence type="inferred from homology"/>
<evidence type="ECO:0000256" key="1">
    <source>
        <dbReference type="ARBA" id="ARBA00004141"/>
    </source>
</evidence>
<feature type="transmembrane region" description="Helical" evidence="7">
    <location>
        <begin position="161"/>
        <end position="187"/>
    </location>
</feature>
<feature type="transmembrane region" description="Helical" evidence="7">
    <location>
        <begin position="116"/>
        <end position="140"/>
    </location>
</feature>
<feature type="transmembrane region" description="Helical" evidence="7">
    <location>
        <begin position="199"/>
        <end position="219"/>
    </location>
</feature>
<dbReference type="AlphaFoldDB" id="A0A423XIG0"/>
<evidence type="ECO:0000256" key="7">
    <source>
        <dbReference type="SAM" id="Phobius"/>
    </source>
</evidence>
<feature type="transmembrane region" description="Helical" evidence="7">
    <location>
        <begin position="226"/>
        <end position="243"/>
    </location>
</feature>
<evidence type="ECO:0000259" key="8">
    <source>
        <dbReference type="Pfam" id="PF20684"/>
    </source>
</evidence>
<dbReference type="Pfam" id="PF20684">
    <property type="entry name" value="Fung_rhodopsin"/>
    <property type="match status" value="1"/>
</dbReference>
<dbReference type="InterPro" id="IPR049326">
    <property type="entry name" value="Rhodopsin_dom_fungi"/>
</dbReference>
<comment type="subcellular location">
    <subcellularLocation>
        <location evidence="1">Membrane</location>
        <topology evidence="1">Multi-pass membrane protein</topology>
    </subcellularLocation>
</comment>
<sequence length="364" mass="39573">MAPYTVDMVFPTAILVVNTLGLALSLFAIIIRFCARYVRKAKLRIFTLGLIASENYCVTNGGVGQNASTVDPNQLLNSGKQLLVSNVCDILAVTLVKISILDFLLSIFSIHDNFRITAFVLMGATVCYGLSCTVATLAACQPFEANWDKVSYPSYKCIDMSVFYIAQTATGAALDILILLTPIPIVWGMSGEMGRKVGLTFLFSVGILVCAISLVRLYYSTKANFILAYITEYAGIAVILSALEANLSILCACLPSFPALLRPLFKKIKSTISSEICGTSKAQWPTSSARSRRHKRGSANIGRAHEGRGPEDSIAEDDMECARRQNHFANDKLYPLSMTATTISAETMEMPILGGRVAFRGSIR</sequence>
<comment type="caution">
    <text evidence="9">The sequence shown here is derived from an EMBL/GenBank/DDBJ whole genome shotgun (WGS) entry which is preliminary data.</text>
</comment>
<dbReference type="InParanoid" id="A0A423XIG0"/>
<organism evidence="9 10">
    <name type="scientific">Cytospora leucostoma</name>
    <dbReference type="NCBI Taxonomy" id="1230097"/>
    <lineage>
        <taxon>Eukaryota</taxon>
        <taxon>Fungi</taxon>
        <taxon>Dikarya</taxon>
        <taxon>Ascomycota</taxon>
        <taxon>Pezizomycotina</taxon>
        <taxon>Sordariomycetes</taxon>
        <taxon>Sordariomycetidae</taxon>
        <taxon>Diaporthales</taxon>
        <taxon>Cytosporaceae</taxon>
        <taxon>Cytospora</taxon>
    </lineage>
</organism>
<comment type="similarity">
    <text evidence="5">Belongs to the SAT4 family.</text>
</comment>
<reference evidence="9 10" key="1">
    <citation type="submission" date="2015-09" db="EMBL/GenBank/DDBJ databases">
        <title>Host preference determinants of Valsa canker pathogens revealed by comparative genomics.</title>
        <authorList>
            <person name="Yin Z."/>
            <person name="Huang L."/>
        </authorList>
    </citation>
    <scope>NUCLEOTIDE SEQUENCE [LARGE SCALE GENOMIC DNA]</scope>
    <source>
        <strain evidence="9 10">SXYLt</strain>
    </source>
</reference>
<feature type="transmembrane region" description="Helical" evidence="7">
    <location>
        <begin position="90"/>
        <end position="110"/>
    </location>
</feature>
<keyword evidence="4 7" id="KW-0472">Membrane</keyword>
<dbReference type="EMBL" id="LKEB01000007">
    <property type="protein sequence ID" value="ROW15995.1"/>
    <property type="molecule type" value="Genomic_DNA"/>
</dbReference>
<feature type="transmembrane region" description="Helical" evidence="7">
    <location>
        <begin position="12"/>
        <end position="35"/>
    </location>
</feature>
<keyword evidence="2 7" id="KW-0812">Transmembrane</keyword>
<feature type="domain" description="Rhodopsin" evidence="8">
    <location>
        <begin position="46"/>
        <end position="262"/>
    </location>
</feature>
<feature type="region of interest" description="Disordered" evidence="6">
    <location>
        <begin position="284"/>
        <end position="313"/>
    </location>
</feature>
<evidence type="ECO:0000256" key="2">
    <source>
        <dbReference type="ARBA" id="ARBA00022692"/>
    </source>
</evidence>
<protein>
    <recommendedName>
        <fullName evidence="8">Rhodopsin domain-containing protein</fullName>
    </recommendedName>
</protein>
<keyword evidence="3 7" id="KW-1133">Transmembrane helix</keyword>